<dbReference type="Proteomes" id="UP001479436">
    <property type="component" value="Unassembled WGS sequence"/>
</dbReference>
<feature type="compositionally biased region" description="Polar residues" evidence="1">
    <location>
        <begin position="1"/>
        <end position="21"/>
    </location>
</feature>
<reference evidence="2 3" key="1">
    <citation type="submission" date="2023-04" db="EMBL/GenBank/DDBJ databases">
        <title>Genome of Basidiobolus ranarum AG-B5.</title>
        <authorList>
            <person name="Stajich J.E."/>
            <person name="Carter-House D."/>
            <person name="Gryganskyi A."/>
        </authorList>
    </citation>
    <scope>NUCLEOTIDE SEQUENCE [LARGE SCALE GENOMIC DNA]</scope>
    <source>
        <strain evidence="2 3">AG-B5</strain>
    </source>
</reference>
<evidence type="ECO:0000313" key="2">
    <source>
        <dbReference type="EMBL" id="KAK9702178.1"/>
    </source>
</evidence>
<comment type="caution">
    <text evidence="2">The sequence shown here is derived from an EMBL/GenBank/DDBJ whole genome shotgun (WGS) entry which is preliminary data.</text>
</comment>
<name>A0ABR2VU38_9FUNG</name>
<accession>A0ABR2VU38</accession>
<feature type="region of interest" description="Disordered" evidence="1">
    <location>
        <begin position="1"/>
        <end position="34"/>
    </location>
</feature>
<organism evidence="2 3">
    <name type="scientific">Basidiobolus ranarum</name>
    <dbReference type="NCBI Taxonomy" id="34480"/>
    <lineage>
        <taxon>Eukaryota</taxon>
        <taxon>Fungi</taxon>
        <taxon>Fungi incertae sedis</taxon>
        <taxon>Zoopagomycota</taxon>
        <taxon>Entomophthoromycotina</taxon>
        <taxon>Basidiobolomycetes</taxon>
        <taxon>Basidiobolales</taxon>
        <taxon>Basidiobolaceae</taxon>
        <taxon>Basidiobolus</taxon>
    </lineage>
</organism>
<feature type="region of interest" description="Disordered" evidence="1">
    <location>
        <begin position="52"/>
        <end position="95"/>
    </location>
</feature>
<evidence type="ECO:0000256" key="1">
    <source>
        <dbReference type="SAM" id="MobiDB-lite"/>
    </source>
</evidence>
<gene>
    <name evidence="2" type="ORF">K7432_011377</name>
</gene>
<feature type="compositionally biased region" description="Polar residues" evidence="1">
    <location>
        <begin position="53"/>
        <end position="72"/>
    </location>
</feature>
<dbReference type="EMBL" id="JASJQH010007746">
    <property type="protein sequence ID" value="KAK9702178.1"/>
    <property type="molecule type" value="Genomic_DNA"/>
</dbReference>
<proteinExistence type="predicted"/>
<protein>
    <submittedName>
        <fullName evidence="2">Uncharacterized protein</fullName>
    </submittedName>
</protein>
<feature type="compositionally biased region" description="Basic and acidic residues" evidence="1">
    <location>
        <begin position="81"/>
        <end position="95"/>
    </location>
</feature>
<sequence>MSEDFTPSDSGYSSNSTGKFRSVSDAKSSHSTWSCHTATKVLSEFQIEETSERTSTYKLNSLDSVSPPSTSAFIPALKSGSDFDERSRDLKENEHKRKEETGFVWYCKVPPPPKCFPYHNNSVFLPNFYDTKPSNTNFTDKYSRSKTLSRKSSRESPKRGGPRLVTKLDKLNKGCTSLDGGRNTCLNQELHNTEKKRNRNCSLLNAANATTMENYPRKPFSFVQKFRDWIVTAAPMATLKRIPNNSQPVEQTQQRKKRRL</sequence>
<keyword evidence="3" id="KW-1185">Reference proteome</keyword>
<feature type="region of interest" description="Disordered" evidence="1">
    <location>
        <begin position="139"/>
        <end position="163"/>
    </location>
</feature>
<evidence type="ECO:0000313" key="3">
    <source>
        <dbReference type="Proteomes" id="UP001479436"/>
    </source>
</evidence>